<dbReference type="Gene3D" id="3.40.50.720">
    <property type="entry name" value="NAD(P)-binding Rossmann-like Domain"/>
    <property type="match status" value="1"/>
</dbReference>
<dbReference type="CDD" id="cd05233">
    <property type="entry name" value="SDR_c"/>
    <property type="match status" value="1"/>
</dbReference>
<organism evidence="2 3">
    <name type="scientific">Paenibacillus oryzae</name>
    <dbReference type="NCBI Taxonomy" id="1844972"/>
    <lineage>
        <taxon>Bacteria</taxon>
        <taxon>Bacillati</taxon>
        <taxon>Bacillota</taxon>
        <taxon>Bacilli</taxon>
        <taxon>Bacillales</taxon>
        <taxon>Paenibacillaceae</taxon>
        <taxon>Paenibacillus</taxon>
    </lineage>
</organism>
<dbReference type="PANTHER" id="PTHR42760">
    <property type="entry name" value="SHORT-CHAIN DEHYDROGENASES/REDUCTASES FAMILY MEMBER"/>
    <property type="match status" value="1"/>
</dbReference>
<dbReference type="GO" id="GO:0016616">
    <property type="term" value="F:oxidoreductase activity, acting on the CH-OH group of donors, NAD or NADP as acceptor"/>
    <property type="evidence" value="ECO:0007669"/>
    <property type="project" value="TreeGrafter"/>
</dbReference>
<dbReference type="Proteomes" id="UP000092024">
    <property type="component" value="Unassembled WGS sequence"/>
</dbReference>
<proteinExistence type="inferred from homology"/>
<accession>A0A1A5YDP5</accession>
<dbReference type="AlphaFoldDB" id="A0A1A5YDP5"/>
<dbReference type="OrthoDB" id="9803333at2"/>
<protein>
    <submittedName>
        <fullName evidence="2">Short-chain dehydrogenase</fullName>
    </submittedName>
</protein>
<dbReference type="STRING" id="1844972.A7K91_08020"/>
<dbReference type="EMBL" id="LYPA01000070">
    <property type="protein sequence ID" value="OBR63708.1"/>
    <property type="molecule type" value="Genomic_DNA"/>
</dbReference>
<dbReference type="InterPro" id="IPR002347">
    <property type="entry name" value="SDR_fam"/>
</dbReference>
<dbReference type="InterPro" id="IPR036291">
    <property type="entry name" value="NAD(P)-bd_dom_sf"/>
</dbReference>
<dbReference type="SUPFAM" id="SSF51735">
    <property type="entry name" value="NAD(P)-binding Rossmann-fold domains"/>
    <property type="match status" value="1"/>
</dbReference>
<evidence type="ECO:0000256" key="1">
    <source>
        <dbReference type="ARBA" id="ARBA00006484"/>
    </source>
</evidence>
<name>A0A1A5YDP5_9BACL</name>
<dbReference type="RefSeq" id="WP_068685805.1">
    <property type="nucleotide sequence ID" value="NZ_LYPA01000070.1"/>
</dbReference>
<dbReference type="PROSITE" id="PS00061">
    <property type="entry name" value="ADH_SHORT"/>
    <property type="match status" value="1"/>
</dbReference>
<dbReference type="InterPro" id="IPR020904">
    <property type="entry name" value="Sc_DH/Rdtase_CS"/>
</dbReference>
<sequence>MGLRDKVVWITEADSETGRSIITRFAREGARFLLNSASGGAAIQEELALLDREGLAYATVNCTLLKRSETETMLAEAEAALGPLSVLIHNNNTVVRSSVEACTEEAFWESLDANAKTAFISTQAAGRSMREREQGKIIYISSIHADKPTGSAFAYSAAKGAVGMLAKEAALALGRHGISVNTVKVGPFEGDDELFRSDFSTLYNDYRYKVPNAVLGDGNDLAELALFLASDEARYLNGADIAFDGGFLLHYMNFKMKKPKPAP</sequence>
<dbReference type="Pfam" id="PF13561">
    <property type="entry name" value="adh_short_C2"/>
    <property type="match status" value="1"/>
</dbReference>
<comment type="similarity">
    <text evidence="1">Belongs to the short-chain dehydrogenases/reductases (SDR) family.</text>
</comment>
<reference evidence="2 3" key="1">
    <citation type="submission" date="2016-05" db="EMBL/GenBank/DDBJ databases">
        <title>Paenibacillus oryzae. sp. nov., isolated from the rice root.</title>
        <authorList>
            <person name="Zhang J."/>
            <person name="Zhang X."/>
        </authorList>
    </citation>
    <scope>NUCLEOTIDE SEQUENCE [LARGE SCALE GENOMIC DNA]</scope>
    <source>
        <strain evidence="2 3">1DrF-4</strain>
    </source>
</reference>
<evidence type="ECO:0000313" key="3">
    <source>
        <dbReference type="Proteomes" id="UP000092024"/>
    </source>
</evidence>
<dbReference type="PRINTS" id="PR00081">
    <property type="entry name" value="GDHRDH"/>
</dbReference>
<gene>
    <name evidence="2" type="ORF">A7K91_08020</name>
</gene>
<dbReference type="PANTHER" id="PTHR42760:SF40">
    <property type="entry name" value="3-OXOACYL-[ACYL-CARRIER-PROTEIN] REDUCTASE, CHLOROPLASTIC"/>
    <property type="match status" value="1"/>
</dbReference>
<keyword evidence="3" id="KW-1185">Reference proteome</keyword>
<dbReference type="GO" id="GO:0030497">
    <property type="term" value="P:fatty acid elongation"/>
    <property type="evidence" value="ECO:0007669"/>
    <property type="project" value="TreeGrafter"/>
</dbReference>
<evidence type="ECO:0000313" key="2">
    <source>
        <dbReference type="EMBL" id="OBR63708.1"/>
    </source>
</evidence>
<comment type="caution">
    <text evidence="2">The sequence shown here is derived from an EMBL/GenBank/DDBJ whole genome shotgun (WGS) entry which is preliminary data.</text>
</comment>